<dbReference type="AlphaFoldDB" id="A0A7W3QQ90"/>
<proteinExistence type="inferred from homology"/>
<comment type="catalytic activity">
    <reaction evidence="1 4 5">
        <text>[protein]-peptidylproline (omega=180) = [protein]-peptidylproline (omega=0)</text>
        <dbReference type="Rhea" id="RHEA:16237"/>
        <dbReference type="Rhea" id="RHEA-COMP:10747"/>
        <dbReference type="Rhea" id="RHEA-COMP:10748"/>
        <dbReference type="ChEBI" id="CHEBI:83833"/>
        <dbReference type="ChEBI" id="CHEBI:83834"/>
        <dbReference type="EC" id="5.2.1.8"/>
    </reaction>
</comment>
<evidence type="ECO:0000256" key="1">
    <source>
        <dbReference type="ARBA" id="ARBA00000971"/>
    </source>
</evidence>
<dbReference type="InterPro" id="IPR046357">
    <property type="entry name" value="PPIase_dom_sf"/>
</dbReference>
<feature type="domain" description="PPIase FKBP-type" evidence="7">
    <location>
        <begin position="76"/>
        <end position="166"/>
    </location>
</feature>
<evidence type="ECO:0000256" key="3">
    <source>
        <dbReference type="ARBA" id="ARBA00023235"/>
    </source>
</evidence>
<gene>
    <name evidence="8" type="ORF">HNR61_007081</name>
</gene>
<dbReference type="InterPro" id="IPR044609">
    <property type="entry name" value="FKBP2/11"/>
</dbReference>
<dbReference type="Pfam" id="PF00254">
    <property type="entry name" value="FKBP_C"/>
    <property type="match status" value="2"/>
</dbReference>
<dbReference type="PANTHER" id="PTHR45779">
    <property type="entry name" value="PEPTIDYLPROLYL ISOMERASE"/>
    <property type="match status" value="1"/>
</dbReference>
<dbReference type="SUPFAM" id="SSF54534">
    <property type="entry name" value="FKBP-like"/>
    <property type="match status" value="2"/>
</dbReference>
<dbReference type="InterPro" id="IPR001179">
    <property type="entry name" value="PPIase_FKBP_dom"/>
</dbReference>
<name>A0A7W3QQ90_ACTNM</name>
<feature type="domain" description="PPIase FKBP-type" evidence="7">
    <location>
        <begin position="222"/>
        <end position="312"/>
    </location>
</feature>
<sequence>MRRRSAPFRSVVLPLVAVVAAPLALSACSGSGDVQVEVKGAAGTKPEVVIPKGDEPGKELALKALAEGRGAQARKGDMVIADYVGYRWAKGSSKLLASSYVDGKPGAFPTGQLIPGLDKALAGRKAGARVVARIPPKDGYGENGNPQQQVSAGDTLVYVLDVRAVYPKDAAAQGAPQPLDDSRLPKVAGAQVPQVSVPKVAPPRTLQVRTLVRGNGPAVQKGQLLALQYAGVFWRNGQVFNSSWQVGNPYATTIGTGQVIKGWDQALVGQKVGSRMLLVVPPSLGYGAKGLPQAGIKGDDTLVFVVDLLGVH</sequence>
<keyword evidence="2 4" id="KW-0697">Rotamase</keyword>
<feature type="signal peptide" evidence="6">
    <location>
        <begin position="1"/>
        <end position="26"/>
    </location>
</feature>
<comment type="caution">
    <text evidence="8">The sequence shown here is derived from an EMBL/GenBank/DDBJ whole genome shotgun (WGS) entry which is preliminary data.</text>
</comment>
<keyword evidence="9" id="KW-1185">Reference proteome</keyword>
<keyword evidence="6" id="KW-0732">Signal</keyword>
<evidence type="ECO:0000256" key="2">
    <source>
        <dbReference type="ARBA" id="ARBA00023110"/>
    </source>
</evidence>
<evidence type="ECO:0000256" key="4">
    <source>
        <dbReference type="PROSITE-ProRule" id="PRU00277"/>
    </source>
</evidence>
<evidence type="ECO:0000256" key="6">
    <source>
        <dbReference type="SAM" id="SignalP"/>
    </source>
</evidence>
<feature type="chain" id="PRO_5038952686" description="Peptidyl-prolyl cis-trans isomerase" evidence="6">
    <location>
        <begin position="27"/>
        <end position="312"/>
    </location>
</feature>
<accession>A0A7W3QQ90</accession>
<evidence type="ECO:0000256" key="5">
    <source>
        <dbReference type="RuleBase" id="RU003915"/>
    </source>
</evidence>
<dbReference type="Gene3D" id="3.10.50.40">
    <property type="match status" value="2"/>
</dbReference>
<reference evidence="8 9" key="1">
    <citation type="submission" date="2020-08" db="EMBL/GenBank/DDBJ databases">
        <title>Genomic Encyclopedia of Type Strains, Phase IV (KMG-IV): sequencing the most valuable type-strain genomes for metagenomic binning, comparative biology and taxonomic classification.</title>
        <authorList>
            <person name="Goeker M."/>
        </authorList>
    </citation>
    <scope>NUCLEOTIDE SEQUENCE [LARGE SCALE GENOMIC DNA]</scope>
    <source>
        <strain evidence="8 9">DSM 44197</strain>
    </source>
</reference>
<evidence type="ECO:0000313" key="8">
    <source>
        <dbReference type="EMBL" id="MBA8955407.1"/>
    </source>
</evidence>
<dbReference type="PROSITE" id="PS51257">
    <property type="entry name" value="PROKAR_LIPOPROTEIN"/>
    <property type="match status" value="1"/>
</dbReference>
<dbReference type="EC" id="5.2.1.8" evidence="5"/>
<evidence type="ECO:0000259" key="7">
    <source>
        <dbReference type="PROSITE" id="PS50059"/>
    </source>
</evidence>
<protein>
    <recommendedName>
        <fullName evidence="5">Peptidyl-prolyl cis-trans isomerase</fullName>
        <ecNumber evidence="5">5.2.1.8</ecNumber>
    </recommendedName>
</protein>
<organism evidence="8 9">
    <name type="scientific">Actinomadura namibiensis</name>
    <dbReference type="NCBI Taxonomy" id="182080"/>
    <lineage>
        <taxon>Bacteria</taxon>
        <taxon>Bacillati</taxon>
        <taxon>Actinomycetota</taxon>
        <taxon>Actinomycetes</taxon>
        <taxon>Streptosporangiales</taxon>
        <taxon>Thermomonosporaceae</taxon>
        <taxon>Actinomadura</taxon>
    </lineage>
</organism>
<keyword evidence="3 4" id="KW-0413">Isomerase</keyword>
<dbReference type="RefSeq" id="WP_182847388.1">
    <property type="nucleotide sequence ID" value="NZ_BAAALP010000068.1"/>
</dbReference>
<dbReference type="Proteomes" id="UP000572680">
    <property type="component" value="Unassembled WGS sequence"/>
</dbReference>
<dbReference type="EMBL" id="JACJIA010000011">
    <property type="protein sequence ID" value="MBA8955407.1"/>
    <property type="molecule type" value="Genomic_DNA"/>
</dbReference>
<dbReference type="GO" id="GO:0003755">
    <property type="term" value="F:peptidyl-prolyl cis-trans isomerase activity"/>
    <property type="evidence" value="ECO:0007669"/>
    <property type="project" value="UniProtKB-UniRule"/>
</dbReference>
<comment type="similarity">
    <text evidence="5">Belongs to the FKBP-type PPIase family.</text>
</comment>
<dbReference type="PANTHER" id="PTHR45779:SF7">
    <property type="entry name" value="PEPTIDYLPROLYL ISOMERASE"/>
    <property type="match status" value="1"/>
</dbReference>
<dbReference type="PROSITE" id="PS50059">
    <property type="entry name" value="FKBP_PPIASE"/>
    <property type="match status" value="2"/>
</dbReference>
<evidence type="ECO:0000313" key="9">
    <source>
        <dbReference type="Proteomes" id="UP000572680"/>
    </source>
</evidence>